<evidence type="ECO:0008006" key="3">
    <source>
        <dbReference type="Google" id="ProtNLM"/>
    </source>
</evidence>
<reference evidence="1" key="1">
    <citation type="submission" date="2020-11" db="EMBL/GenBank/DDBJ databases">
        <authorList>
            <consortium name="DOE Joint Genome Institute"/>
            <person name="Ahrendt S."/>
            <person name="Riley R."/>
            <person name="Andreopoulos W."/>
            <person name="Labutti K."/>
            <person name="Pangilinan J."/>
            <person name="Ruiz-Duenas F.J."/>
            <person name="Barrasa J.M."/>
            <person name="Sanchez-Garcia M."/>
            <person name="Camarero S."/>
            <person name="Miyauchi S."/>
            <person name="Serrano A."/>
            <person name="Linde D."/>
            <person name="Babiker R."/>
            <person name="Drula E."/>
            <person name="Ayuso-Fernandez I."/>
            <person name="Pacheco R."/>
            <person name="Padilla G."/>
            <person name="Ferreira P."/>
            <person name="Barriuso J."/>
            <person name="Kellner H."/>
            <person name="Castanera R."/>
            <person name="Alfaro M."/>
            <person name="Ramirez L."/>
            <person name="Pisabarro A.G."/>
            <person name="Kuo A."/>
            <person name="Tritt A."/>
            <person name="Lipzen A."/>
            <person name="He G."/>
            <person name="Yan M."/>
            <person name="Ng V."/>
            <person name="Cullen D."/>
            <person name="Martin F."/>
            <person name="Rosso M.-N."/>
            <person name="Henrissat B."/>
            <person name="Hibbett D."/>
            <person name="Martinez A.T."/>
            <person name="Grigoriev I.V."/>
        </authorList>
    </citation>
    <scope>NUCLEOTIDE SEQUENCE</scope>
    <source>
        <strain evidence="1">AH 40177</strain>
    </source>
</reference>
<dbReference type="OrthoDB" id="2862803at2759"/>
<accession>A0A9P5P4J8</accession>
<gene>
    <name evidence="1" type="ORF">BDP27DRAFT_1436611</name>
</gene>
<dbReference type="SUPFAM" id="SSF52047">
    <property type="entry name" value="RNI-like"/>
    <property type="match status" value="1"/>
</dbReference>
<organism evidence="1 2">
    <name type="scientific">Rhodocollybia butyracea</name>
    <dbReference type="NCBI Taxonomy" id="206335"/>
    <lineage>
        <taxon>Eukaryota</taxon>
        <taxon>Fungi</taxon>
        <taxon>Dikarya</taxon>
        <taxon>Basidiomycota</taxon>
        <taxon>Agaricomycotina</taxon>
        <taxon>Agaricomycetes</taxon>
        <taxon>Agaricomycetidae</taxon>
        <taxon>Agaricales</taxon>
        <taxon>Marasmiineae</taxon>
        <taxon>Omphalotaceae</taxon>
        <taxon>Rhodocollybia</taxon>
    </lineage>
</organism>
<dbReference type="Proteomes" id="UP000772434">
    <property type="component" value="Unassembled WGS sequence"/>
</dbReference>
<protein>
    <recommendedName>
        <fullName evidence="3">F-box domain-containing protein</fullName>
    </recommendedName>
</protein>
<comment type="caution">
    <text evidence="1">The sequence shown here is derived from an EMBL/GenBank/DDBJ whole genome shotgun (WGS) entry which is preliminary data.</text>
</comment>
<sequence>MSHNDKLHYNNTPEIIKNFRETWGPALVARDEATEETLAIADKKIKGLDDEISELKACRSSKWNERKKWEQWKNKLRALRSPIRKLPDELLSEILQHQDNLIYSHYESHSDIFRKAPMTVVASQVCFRWRKLVEGSPILWSKLTVDISMLAWSNGLAVPNFEDTIRRFLNRSGRHPLDLSLTLNLPPLYTNTNTNAGGIPGLFLLAEQAYRWKSFKYVGEQSVWADEALAKKLDFPLLMELDWEAACDIPEAIEREAFNRFVRHSPRLYSIRVNFISELPLSISVLNLDSLITSQSDLKGVLDNFPSLKSLDIRFYGEEDSEEPLEQQQMCVSWPNITSLSITHAFRQGASLKVIFTFFSFPCLRELIVDHSKCEWPTEAFKSFISSSGCRIQSLVLGGEMYLELSDEDLFRTLQCVPELSSLQLHVPDDYNPYSLPSHRPFSAYLLEKLTLNGKNPDSDIIANLENLSITNVGGEFDDHAAITMVQSRWSRPGRLRTIKSFTLKFAYREIDPRTMNMYNALQILDGEGLKVVVYSEVPSKGRKQARKEVLV</sequence>
<dbReference type="PANTHER" id="PTHR38926">
    <property type="entry name" value="F-BOX DOMAIN CONTAINING PROTEIN, EXPRESSED"/>
    <property type="match status" value="1"/>
</dbReference>
<dbReference type="AlphaFoldDB" id="A0A9P5P4J8"/>
<proteinExistence type="predicted"/>
<keyword evidence="2" id="KW-1185">Reference proteome</keyword>
<dbReference type="InterPro" id="IPR032675">
    <property type="entry name" value="LRR_dom_sf"/>
</dbReference>
<evidence type="ECO:0000313" key="2">
    <source>
        <dbReference type="Proteomes" id="UP000772434"/>
    </source>
</evidence>
<dbReference type="PANTHER" id="PTHR38926:SF5">
    <property type="entry name" value="F-BOX AND LEUCINE-RICH REPEAT PROTEIN 6"/>
    <property type="match status" value="1"/>
</dbReference>
<name>A0A9P5P4J8_9AGAR</name>
<evidence type="ECO:0000313" key="1">
    <source>
        <dbReference type="EMBL" id="KAF9029400.1"/>
    </source>
</evidence>
<dbReference type="Gene3D" id="1.20.1280.50">
    <property type="match status" value="1"/>
</dbReference>
<dbReference type="Gene3D" id="3.80.10.10">
    <property type="entry name" value="Ribonuclease Inhibitor"/>
    <property type="match status" value="1"/>
</dbReference>
<dbReference type="EMBL" id="JADNRY010000705">
    <property type="protein sequence ID" value="KAF9029400.1"/>
    <property type="molecule type" value="Genomic_DNA"/>
</dbReference>